<dbReference type="AlphaFoldDB" id="A0A6P5TJ48"/>
<protein>
    <submittedName>
        <fullName evidence="4">F-box protein At2g26160-like</fullName>
    </submittedName>
</protein>
<proteinExistence type="predicted"/>
<sequence>MASDWANLPQNLLHSVLERLPLLSDYLRFNIVCASWHSVAKHNKSRRAKTTTPMLLLQTRKRGTWSLYNLEEDKVLNLQLKIPNKRFCGSSKEWLIFVDKDLVVTLVNPFFRVKGRIKKENSIICLPPLNPQPLSREWFSKTNYFVFKATISADPILNANDYIVVVIYEAYCRLAFIRPGKDTTWTYVDQRWSLIEEVVPIRDKFYAIDRWGNLLSFDSVDQFKCNMESKADKTEQTSEKKYLVALNEKDFLMLERYATWDADSKRETMKFKVFKFSFVKCDWIEINNLGDVAIFVGDNSSIYVVASNDYGCQPNCIYFTHDHYRIRMDFKPWGPNDIGVYNIKTQSISQPFIEDAKTMMTLTNRPPIWIAPTF</sequence>
<dbReference type="InterPro" id="IPR036047">
    <property type="entry name" value="F-box-like_dom_sf"/>
</dbReference>
<organism evidence="3 4">
    <name type="scientific">Prunus avium</name>
    <name type="common">Cherry</name>
    <name type="synonym">Cerasus avium</name>
    <dbReference type="NCBI Taxonomy" id="42229"/>
    <lineage>
        <taxon>Eukaryota</taxon>
        <taxon>Viridiplantae</taxon>
        <taxon>Streptophyta</taxon>
        <taxon>Embryophyta</taxon>
        <taxon>Tracheophyta</taxon>
        <taxon>Spermatophyta</taxon>
        <taxon>Magnoliopsida</taxon>
        <taxon>eudicotyledons</taxon>
        <taxon>Gunneridae</taxon>
        <taxon>Pentapetalae</taxon>
        <taxon>rosids</taxon>
        <taxon>fabids</taxon>
        <taxon>Rosales</taxon>
        <taxon>Rosaceae</taxon>
        <taxon>Amygdaloideae</taxon>
        <taxon>Amygdaleae</taxon>
        <taxon>Prunus</taxon>
    </lineage>
</organism>
<dbReference type="Pfam" id="PF03478">
    <property type="entry name" value="Beta-prop_KIB1-4"/>
    <property type="match status" value="1"/>
</dbReference>
<gene>
    <name evidence="4" type="primary">LOC110767763</name>
</gene>
<dbReference type="Gene3D" id="1.20.1280.50">
    <property type="match status" value="1"/>
</dbReference>
<dbReference type="Pfam" id="PF00646">
    <property type="entry name" value="F-box"/>
    <property type="match status" value="1"/>
</dbReference>
<dbReference type="SUPFAM" id="SSF81383">
    <property type="entry name" value="F-box domain"/>
    <property type="match status" value="1"/>
</dbReference>
<dbReference type="PANTHER" id="PTHR44259:SF107">
    <property type="entry name" value="F-BOX PROTEIN SKIP23-LIKE"/>
    <property type="match status" value="1"/>
</dbReference>
<evidence type="ECO:0000259" key="1">
    <source>
        <dbReference type="Pfam" id="PF00646"/>
    </source>
</evidence>
<dbReference type="InterPro" id="IPR001810">
    <property type="entry name" value="F-box_dom"/>
</dbReference>
<dbReference type="InterPro" id="IPR005174">
    <property type="entry name" value="KIB1-4_b-propeller"/>
</dbReference>
<dbReference type="Proteomes" id="UP000515124">
    <property type="component" value="Unplaced"/>
</dbReference>
<accession>A0A6P5TJ48</accession>
<reference evidence="4" key="1">
    <citation type="submission" date="2025-08" db="UniProtKB">
        <authorList>
            <consortium name="RefSeq"/>
        </authorList>
    </citation>
    <scope>IDENTIFICATION</scope>
</reference>
<dbReference type="PANTHER" id="PTHR44259">
    <property type="entry name" value="OS07G0183000 PROTEIN-RELATED"/>
    <property type="match status" value="1"/>
</dbReference>
<evidence type="ECO:0000313" key="4">
    <source>
        <dbReference type="RefSeq" id="XP_021827101.1"/>
    </source>
</evidence>
<dbReference type="InterPro" id="IPR050942">
    <property type="entry name" value="F-box_BR-signaling"/>
</dbReference>
<dbReference type="RefSeq" id="XP_021827101.1">
    <property type="nucleotide sequence ID" value="XM_021971409.1"/>
</dbReference>
<evidence type="ECO:0000259" key="2">
    <source>
        <dbReference type="Pfam" id="PF03478"/>
    </source>
</evidence>
<evidence type="ECO:0000313" key="3">
    <source>
        <dbReference type="Proteomes" id="UP000515124"/>
    </source>
</evidence>
<feature type="domain" description="F-box" evidence="1">
    <location>
        <begin position="5"/>
        <end position="45"/>
    </location>
</feature>
<dbReference type="GeneID" id="110767763"/>
<dbReference type="KEGG" id="pavi:110767763"/>
<keyword evidence="3" id="KW-1185">Reference proteome</keyword>
<feature type="domain" description="KIB1-4 beta-propeller" evidence="2">
    <location>
        <begin position="67"/>
        <end position="342"/>
    </location>
</feature>
<name>A0A6P5TJ48_PRUAV</name>